<evidence type="ECO:0000256" key="4">
    <source>
        <dbReference type="ARBA" id="ARBA00022676"/>
    </source>
</evidence>
<dbReference type="Proteomes" id="UP000053317">
    <property type="component" value="Unassembled WGS sequence"/>
</dbReference>
<gene>
    <name evidence="10" type="ORF">UCRPC4_g00045</name>
</gene>
<reference evidence="10 11" key="1">
    <citation type="submission" date="2015-05" db="EMBL/GenBank/DDBJ databases">
        <title>Distinctive expansion of gene families associated with plant cell wall degradation and secondary metabolism in the genomes of grapevine trunk pathogens.</title>
        <authorList>
            <person name="Lawrence D.P."/>
            <person name="Travadon R."/>
            <person name="Rolshausen P.E."/>
            <person name="Baumgartner K."/>
        </authorList>
    </citation>
    <scope>NUCLEOTIDE SEQUENCE [LARGE SCALE GENOMIC DNA]</scope>
    <source>
        <strain evidence="10">UCRPC4</strain>
    </source>
</reference>
<dbReference type="UniPathway" id="UPA00606"/>
<dbReference type="PANTHER" id="PTHR11904:SF9">
    <property type="entry name" value="PURINE NUCLEOSIDE PHOSPHORYLASE-RELATED"/>
    <property type="match status" value="1"/>
</dbReference>
<dbReference type="Gene3D" id="3.40.50.1580">
    <property type="entry name" value="Nucleoside phosphorylase domain"/>
    <property type="match status" value="1"/>
</dbReference>
<feature type="binding site" evidence="8">
    <location>
        <begin position="87"/>
        <end position="89"/>
    </location>
    <ligand>
        <name>phosphate</name>
        <dbReference type="ChEBI" id="CHEBI:43474"/>
    </ligand>
</feature>
<name>A0A0G2F4T0_PHACM</name>
<keyword evidence="11" id="KW-1185">Reference proteome</keyword>
<dbReference type="FunFam" id="3.40.50.1580:FF:000004">
    <property type="entry name" value="Purine nucleoside phosphorylase"/>
    <property type="match status" value="1"/>
</dbReference>
<comment type="function">
    <text evidence="6">The purine nucleoside phosphorylases catalyze the phosphorolytic breakdown of the N-glycosidic bond in the beta-(deoxy)ribonucleoside molecules, with the formation of the corresponding free purine bases and pentose-1-phosphate. Cleaves guanosine and inosine.</text>
</comment>
<evidence type="ECO:0000256" key="5">
    <source>
        <dbReference type="ARBA" id="ARBA00022679"/>
    </source>
</evidence>
<keyword evidence="4 7" id="KW-0328">Glycosyltransferase</keyword>
<comment type="similarity">
    <text evidence="3 7">Belongs to the PNP/MTAP phosphorylase family.</text>
</comment>
<protein>
    <recommendedName>
        <fullName evidence="7">Purine nucleoside phosphorylase</fullName>
        <ecNumber evidence="7">2.4.2.1</ecNumber>
    </recommendedName>
    <alternativeName>
        <fullName evidence="7">Inosine-guanosine phosphorylase</fullName>
    </alternativeName>
</protein>
<feature type="binding site" evidence="8">
    <location>
        <position position="33"/>
    </location>
    <ligand>
        <name>phosphate</name>
        <dbReference type="ChEBI" id="CHEBI:43474"/>
    </ligand>
</feature>
<dbReference type="GO" id="GO:0004731">
    <property type="term" value="F:purine-nucleoside phosphorylase activity"/>
    <property type="evidence" value="ECO:0007669"/>
    <property type="project" value="UniProtKB-EC"/>
</dbReference>
<dbReference type="Pfam" id="PF01048">
    <property type="entry name" value="PNP_UDP_1"/>
    <property type="match status" value="1"/>
</dbReference>
<feature type="binding site" evidence="8">
    <location>
        <position position="226"/>
    </location>
    <ligand>
        <name>phosphate</name>
        <dbReference type="ChEBI" id="CHEBI:43474"/>
    </ligand>
</feature>
<dbReference type="CDD" id="cd09009">
    <property type="entry name" value="PNP-EcPNPII_like"/>
    <property type="match status" value="1"/>
</dbReference>
<reference evidence="10 11" key="2">
    <citation type="submission" date="2015-05" db="EMBL/GenBank/DDBJ databases">
        <authorList>
            <person name="Morales-Cruz A."/>
            <person name="Amrine K.C."/>
            <person name="Cantu D."/>
        </authorList>
    </citation>
    <scope>NUCLEOTIDE SEQUENCE [LARGE SCALE GENOMIC DNA]</scope>
    <source>
        <strain evidence="10">UCRPC4</strain>
    </source>
</reference>
<evidence type="ECO:0000313" key="11">
    <source>
        <dbReference type="Proteomes" id="UP000053317"/>
    </source>
</evidence>
<dbReference type="EC" id="2.4.2.1" evidence="7"/>
<dbReference type="InterPro" id="IPR000845">
    <property type="entry name" value="Nucleoside_phosphorylase_d"/>
</dbReference>
<dbReference type="NCBIfam" id="NF006054">
    <property type="entry name" value="PRK08202.1"/>
    <property type="match status" value="1"/>
</dbReference>
<organism evidence="10 11">
    <name type="scientific">Phaeomoniella chlamydospora</name>
    <name type="common">Phaeoacremonium chlamydosporum</name>
    <dbReference type="NCBI Taxonomy" id="158046"/>
    <lineage>
        <taxon>Eukaryota</taxon>
        <taxon>Fungi</taxon>
        <taxon>Dikarya</taxon>
        <taxon>Ascomycota</taxon>
        <taxon>Pezizomycotina</taxon>
        <taxon>Eurotiomycetes</taxon>
        <taxon>Chaetothyriomycetidae</taxon>
        <taxon>Phaeomoniellales</taxon>
        <taxon>Phaeomoniellaceae</taxon>
        <taxon>Phaeomoniella</taxon>
    </lineage>
</organism>
<dbReference type="NCBIfam" id="TIGR01700">
    <property type="entry name" value="PNPH"/>
    <property type="match status" value="1"/>
</dbReference>
<feature type="binding site" evidence="8">
    <location>
        <position position="66"/>
    </location>
    <ligand>
        <name>phosphate</name>
        <dbReference type="ChEBI" id="CHEBI:43474"/>
    </ligand>
</feature>
<dbReference type="GO" id="GO:0005737">
    <property type="term" value="C:cytoplasm"/>
    <property type="evidence" value="ECO:0007669"/>
    <property type="project" value="TreeGrafter"/>
</dbReference>
<dbReference type="InterPro" id="IPR035994">
    <property type="entry name" value="Nucleoside_phosphorylase_sf"/>
</dbReference>
<dbReference type="SUPFAM" id="SSF53167">
    <property type="entry name" value="Purine and uridine phosphorylases"/>
    <property type="match status" value="1"/>
</dbReference>
<feature type="binding site" evidence="8">
    <location>
        <position position="119"/>
    </location>
    <ligand>
        <name>phosphate</name>
        <dbReference type="ChEBI" id="CHEBI:43474"/>
    </ligand>
</feature>
<evidence type="ECO:0000313" key="10">
    <source>
        <dbReference type="EMBL" id="KKY29254.1"/>
    </source>
</evidence>
<evidence type="ECO:0000256" key="3">
    <source>
        <dbReference type="ARBA" id="ARBA00006751"/>
    </source>
</evidence>
<dbReference type="GO" id="GO:0009116">
    <property type="term" value="P:nucleoside metabolic process"/>
    <property type="evidence" value="ECO:0007669"/>
    <property type="project" value="InterPro"/>
</dbReference>
<evidence type="ECO:0000259" key="9">
    <source>
        <dbReference type="Pfam" id="PF01048"/>
    </source>
</evidence>
<dbReference type="AlphaFoldDB" id="A0A0G2F4T0"/>
<proteinExistence type="inferred from homology"/>
<dbReference type="NCBIfam" id="TIGR01697">
    <property type="entry name" value="PNPH-PUNA-XAPA"/>
    <property type="match status" value="1"/>
</dbReference>
<feature type="domain" description="Nucleoside phosphorylase" evidence="9">
    <location>
        <begin position="26"/>
        <end position="264"/>
    </location>
</feature>
<evidence type="ECO:0000256" key="6">
    <source>
        <dbReference type="ARBA" id="ARBA00058131"/>
    </source>
</evidence>
<comment type="pathway">
    <text evidence="2 7">Purine metabolism; purine nucleoside salvage.</text>
</comment>
<keyword evidence="5 7" id="KW-0808">Transferase</keyword>
<evidence type="ECO:0000256" key="8">
    <source>
        <dbReference type="PIRSR" id="PIRSR000477-2"/>
    </source>
</evidence>
<accession>A0A0G2F4T0</accession>
<dbReference type="InterPro" id="IPR011270">
    <property type="entry name" value="Pur_Nuc_Pase_Ino/Guo-sp"/>
</dbReference>
<comment type="caution">
    <text evidence="10">The sequence shown here is derived from an EMBL/GenBank/DDBJ whole genome shotgun (WGS) entry which is preliminary data.</text>
</comment>
<dbReference type="PIRSF" id="PIRSF000477">
    <property type="entry name" value="PurNPase"/>
    <property type="match status" value="1"/>
</dbReference>
<evidence type="ECO:0000256" key="7">
    <source>
        <dbReference type="PIRNR" id="PIRNR000477"/>
    </source>
</evidence>
<sequence>MATQAYNPAAIDYILKTVPETFRQPKVAIICGSGLGGLADSVQNEEKIEIAYENIPGFPRPTVEGHAGKLVFGFLADHIPVVMMVGRCHFYEGYDMLSITMPVRIFSKLGVELLIATNAAGGLNRDYAVGDIVLLNDHMFFAGFSGNHPLRGPNDASFGPRFLPLSDAYDLELRRIVHESWYRSRIASSRRRLHEGVYAFVAGPSYETRAECRALRLMGADVVGMSTVPETIVARHCGMKVMAMSLVTNSAVLSPPPRGDDALIQGKSREELDRVLKEGMANHEEVIHEGKLAAVDFQTFVVQVITDIFPHSEQ</sequence>
<evidence type="ECO:0000256" key="2">
    <source>
        <dbReference type="ARBA" id="ARBA00005058"/>
    </source>
</evidence>
<dbReference type="PANTHER" id="PTHR11904">
    <property type="entry name" value="METHYLTHIOADENOSINE/PURINE NUCLEOSIDE PHOSPHORYLASE"/>
    <property type="match status" value="1"/>
</dbReference>
<comment type="catalytic activity">
    <reaction evidence="1">
        <text>a purine D-ribonucleoside + phosphate = a purine nucleobase + alpha-D-ribose 1-phosphate</text>
        <dbReference type="Rhea" id="RHEA:19805"/>
        <dbReference type="ChEBI" id="CHEBI:26386"/>
        <dbReference type="ChEBI" id="CHEBI:43474"/>
        <dbReference type="ChEBI" id="CHEBI:57720"/>
        <dbReference type="ChEBI" id="CHEBI:142355"/>
        <dbReference type="EC" id="2.4.2.1"/>
    </reaction>
</comment>
<dbReference type="EMBL" id="LCWF01000001">
    <property type="protein sequence ID" value="KKY29254.1"/>
    <property type="molecule type" value="Genomic_DNA"/>
</dbReference>
<evidence type="ECO:0000256" key="1">
    <source>
        <dbReference type="ARBA" id="ARBA00000755"/>
    </source>
</evidence>
<dbReference type="InterPro" id="IPR011268">
    <property type="entry name" value="Purine_phosphorylase"/>
</dbReference>
<feature type="binding site" evidence="8">
    <location>
        <position position="249"/>
    </location>
    <ligand>
        <name>a purine D-ribonucleoside</name>
        <dbReference type="ChEBI" id="CHEBI:142355"/>
    </ligand>
</feature>
<feature type="binding site" evidence="8">
    <location>
        <position position="207"/>
    </location>
    <ligand>
        <name>a purine D-ribonucleoside</name>
        <dbReference type="ChEBI" id="CHEBI:142355"/>
    </ligand>
</feature>
<dbReference type="OrthoDB" id="10261782at2759"/>